<name>A0ABU1IIA0_9BACL</name>
<evidence type="ECO:0000313" key="3">
    <source>
        <dbReference type="EMBL" id="MDR6224118.1"/>
    </source>
</evidence>
<dbReference type="InterPro" id="IPR035472">
    <property type="entry name" value="RpiR-like_SIS"/>
</dbReference>
<gene>
    <name evidence="3" type="ORF">JOE21_000106</name>
</gene>
<sequence>MLDRFFDCVQGKLREVKENERDPMVEAGEVIADCVAVGGIVHLFGCGHSHLLAAEAFYRAGGLAPVHPIFVEDLMLHRGALRSSRLEREDGLAAELMKDVKIEQQDVMIVISTSGINPVPIEVARIAKDRGARVIGLTSRVYSSRVSTRHKEALRLLDVVDLVLDNHVDEGDAMLGVEGIPVRFGPSSTIVGACILHGVFAHAIQLLLERGTVPPLFQSGNLPGSEEGNQRLIQRYADRIPLLLDR</sequence>
<dbReference type="InterPro" id="IPR046348">
    <property type="entry name" value="SIS_dom_sf"/>
</dbReference>
<dbReference type="HAMAP" id="MF_01240">
    <property type="entry name" value="UPF0309"/>
    <property type="match status" value="1"/>
</dbReference>
<dbReference type="RefSeq" id="WP_309860949.1">
    <property type="nucleotide sequence ID" value="NZ_JAVDQG010000001.1"/>
</dbReference>
<organism evidence="3 4">
    <name type="scientific">Desmospora profundinema</name>
    <dbReference type="NCBI Taxonomy" id="1571184"/>
    <lineage>
        <taxon>Bacteria</taxon>
        <taxon>Bacillati</taxon>
        <taxon>Bacillota</taxon>
        <taxon>Bacilli</taxon>
        <taxon>Bacillales</taxon>
        <taxon>Thermoactinomycetaceae</taxon>
        <taxon>Desmospora</taxon>
    </lineage>
</organism>
<proteinExistence type="inferred from homology"/>
<accession>A0ABU1IIA0</accession>
<dbReference type="InterPro" id="IPR022951">
    <property type="entry name" value="UPF0309"/>
</dbReference>
<dbReference type="PROSITE" id="PS51464">
    <property type="entry name" value="SIS"/>
    <property type="match status" value="1"/>
</dbReference>
<evidence type="ECO:0000259" key="2">
    <source>
        <dbReference type="PROSITE" id="PS51464"/>
    </source>
</evidence>
<protein>
    <recommendedName>
        <fullName evidence="1">UPF0309 protein JOE21_000106</fullName>
    </recommendedName>
</protein>
<dbReference type="SUPFAM" id="SSF53697">
    <property type="entry name" value="SIS domain"/>
    <property type="match status" value="1"/>
</dbReference>
<dbReference type="InterPro" id="IPR050099">
    <property type="entry name" value="SIS_GmhA/DiaA_subfam"/>
</dbReference>
<dbReference type="PANTHER" id="PTHR30390:SF7">
    <property type="entry name" value="PHOSPHOHEPTOSE ISOMERASE"/>
    <property type="match status" value="1"/>
</dbReference>
<dbReference type="InterPro" id="IPR001347">
    <property type="entry name" value="SIS_dom"/>
</dbReference>
<comment type="caution">
    <text evidence="3">The sequence shown here is derived from an EMBL/GenBank/DDBJ whole genome shotgun (WGS) entry which is preliminary data.</text>
</comment>
<evidence type="ECO:0000256" key="1">
    <source>
        <dbReference type="HAMAP-Rule" id="MF_01240"/>
    </source>
</evidence>
<reference evidence="3 4" key="1">
    <citation type="submission" date="2023-07" db="EMBL/GenBank/DDBJ databases">
        <title>Genomic Encyclopedia of Type Strains, Phase IV (KMG-IV): sequencing the most valuable type-strain genomes for metagenomic binning, comparative biology and taxonomic classification.</title>
        <authorList>
            <person name="Goeker M."/>
        </authorList>
    </citation>
    <scope>NUCLEOTIDE SEQUENCE [LARGE SCALE GENOMIC DNA]</scope>
    <source>
        <strain evidence="3 4">DSM 45903</strain>
    </source>
</reference>
<dbReference type="Gene3D" id="3.40.50.10490">
    <property type="entry name" value="Glucose-6-phosphate isomerase like protein, domain 1"/>
    <property type="match status" value="1"/>
</dbReference>
<dbReference type="NCBIfam" id="NF002805">
    <property type="entry name" value="PRK02947.1"/>
    <property type="match status" value="1"/>
</dbReference>
<dbReference type="CDD" id="cd05013">
    <property type="entry name" value="SIS_RpiR"/>
    <property type="match status" value="1"/>
</dbReference>
<dbReference type="Pfam" id="PF13580">
    <property type="entry name" value="SIS_2"/>
    <property type="match status" value="1"/>
</dbReference>
<comment type="similarity">
    <text evidence="1">Belongs to the UPF0309 family.</text>
</comment>
<feature type="domain" description="SIS" evidence="2">
    <location>
        <begin position="31"/>
        <end position="217"/>
    </location>
</feature>
<dbReference type="EMBL" id="JAVDQG010000001">
    <property type="protein sequence ID" value="MDR6224118.1"/>
    <property type="molecule type" value="Genomic_DNA"/>
</dbReference>
<dbReference type="Proteomes" id="UP001185012">
    <property type="component" value="Unassembled WGS sequence"/>
</dbReference>
<evidence type="ECO:0000313" key="4">
    <source>
        <dbReference type="Proteomes" id="UP001185012"/>
    </source>
</evidence>
<keyword evidence="4" id="KW-1185">Reference proteome</keyword>
<dbReference type="PANTHER" id="PTHR30390">
    <property type="entry name" value="SEDOHEPTULOSE 7-PHOSPHATE ISOMERASE / DNAA INITIATOR-ASSOCIATING FACTOR FOR REPLICATION INITIATION"/>
    <property type="match status" value="1"/>
</dbReference>